<feature type="domain" description="RecF/RecN/SMC N-terminal" evidence="7">
    <location>
        <begin position="3"/>
        <end position="136"/>
    </location>
</feature>
<feature type="coiled-coil region" evidence="6">
    <location>
        <begin position="972"/>
        <end position="999"/>
    </location>
</feature>
<feature type="coiled-coil region" evidence="6">
    <location>
        <begin position="356"/>
        <end position="497"/>
    </location>
</feature>
<dbReference type="PANTHER" id="PTHR43977">
    <property type="entry name" value="STRUCTURAL MAINTENANCE OF CHROMOSOMES PROTEIN 3"/>
    <property type="match status" value="1"/>
</dbReference>
<keyword evidence="2 6" id="KW-0547">Nucleotide-binding</keyword>
<comment type="similarity">
    <text evidence="6">Belongs to the SMC family.</text>
</comment>
<dbReference type="GO" id="GO:0016887">
    <property type="term" value="F:ATP hydrolysis activity"/>
    <property type="evidence" value="ECO:0007669"/>
    <property type="project" value="InterPro"/>
</dbReference>
<dbReference type="GO" id="GO:0007062">
    <property type="term" value="P:sister chromatid cohesion"/>
    <property type="evidence" value="ECO:0007669"/>
    <property type="project" value="InterPro"/>
</dbReference>
<dbReference type="InterPro" id="IPR011890">
    <property type="entry name" value="SMC_prok"/>
</dbReference>
<comment type="caution">
    <text evidence="8">The sequence shown here is derived from an EMBL/GenBank/DDBJ whole genome shotgun (WGS) entry which is preliminary data.</text>
</comment>
<evidence type="ECO:0000256" key="2">
    <source>
        <dbReference type="ARBA" id="ARBA00022741"/>
    </source>
</evidence>
<keyword evidence="4 6" id="KW-0175">Coiled coil</keyword>
<keyword evidence="1 6" id="KW-0963">Cytoplasm</keyword>
<evidence type="ECO:0000256" key="5">
    <source>
        <dbReference type="ARBA" id="ARBA00023125"/>
    </source>
</evidence>
<comment type="function">
    <text evidence="6">Required for chromosome condensation and partitioning.</text>
</comment>
<dbReference type="SUPFAM" id="SSF52540">
    <property type="entry name" value="P-loop containing nucleoside triphosphate hydrolases"/>
    <property type="match status" value="1"/>
</dbReference>
<dbReference type="PIRSF" id="PIRSF005719">
    <property type="entry name" value="SMC"/>
    <property type="match status" value="1"/>
</dbReference>
<keyword evidence="5 6" id="KW-0238">DNA-binding</keyword>
<dbReference type="NCBIfam" id="TIGR02168">
    <property type="entry name" value="SMC_prok_B"/>
    <property type="match status" value="1"/>
</dbReference>
<evidence type="ECO:0000313" key="8">
    <source>
        <dbReference type="EMBL" id="GHG06166.1"/>
    </source>
</evidence>
<dbReference type="InterPro" id="IPR003395">
    <property type="entry name" value="RecF/RecN/SMC_N"/>
</dbReference>
<dbReference type="Pfam" id="PF02463">
    <property type="entry name" value="SMC_N"/>
    <property type="match status" value="2"/>
</dbReference>
<dbReference type="Gene3D" id="3.40.50.300">
    <property type="entry name" value="P-loop containing nucleotide triphosphate hydrolases"/>
    <property type="match status" value="2"/>
</dbReference>
<feature type="domain" description="RecF/RecN/SMC N-terminal" evidence="7">
    <location>
        <begin position="328"/>
        <end position="1138"/>
    </location>
</feature>
<comment type="subcellular location">
    <subcellularLocation>
        <location evidence="6">Cytoplasm</location>
    </subcellularLocation>
</comment>
<protein>
    <recommendedName>
        <fullName evidence="6">Chromosome partition protein Smc</fullName>
    </recommendedName>
</protein>
<dbReference type="InterPro" id="IPR027417">
    <property type="entry name" value="P-loop_NTPase"/>
</dbReference>
<dbReference type="GO" id="GO:0007059">
    <property type="term" value="P:chromosome segregation"/>
    <property type="evidence" value="ECO:0007669"/>
    <property type="project" value="UniProtKB-UniRule"/>
</dbReference>
<dbReference type="HAMAP" id="MF_01894">
    <property type="entry name" value="Smc_prok"/>
    <property type="match status" value="1"/>
</dbReference>
<feature type="coiled-coil region" evidence="6">
    <location>
        <begin position="170"/>
        <end position="320"/>
    </location>
</feature>
<gene>
    <name evidence="6 8" type="primary">smc</name>
    <name evidence="8" type="ORF">GCM10017161_39750</name>
</gene>
<feature type="coiled-coil region" evidence="6">
    <location>
        <begin position="674"/>
        <end position="829"/>
    </location>
</feature>
<dbReference type="Proteomes" id="UP000623842">
    <property type="component" value="Unassembled WGS sequence"/>
</dbReference>
<dbReference type="AlphaFoldDB" id="A0A919BQD6"/>
<feature type="coiled-coil region" evidence="6">
    <location>
        <begin position="865"/>
        <end position="892"/>
    </location>
</feature>
<dbReference type="InterPro" id="IPR024704">
    <property type="entry name" value="SMC"/>
</dbReference>
<dbReference type="Gene3D" id="1.10.287.1490">
    <property type="match status" value="1"/>
</dbReference>
<dbReference type="RefSeq" id="WP_189774337.1">
    <property type="nucleotide sequence ID" value="NZ_BNCK01000012.1"/>
</dbReference>
<reference evidence="8" key="1">
    <citation type="journal article" date="2014" name="Int. J. Syst. Evol. Microbiol.">
        <title>Complete genome sequence of Corynebacterium casei LMG S-19264T (=DSM 44701T), isolated from a smear-ripened cheese.</title>
        <authorList>
            <consortium name="US DOE Joint Genome Institute (JGI-PGF)"/>
            <person name="Walter F."/>
            <person name="Albersmeier A."/>
            <person name="Kalinowski J."/>
            <person name="Ruckert C."/>
        </authorList>
    </citation>
    <scope>NUCLEOTIDE SEQUENCE</scope>
    <source>
        <strain evidence="8">KCTC 42731</strain>
    </source>
</reference>
<keyword evidence="3 6" id="KW-0067">ATP-binding</keyword>
<organism evidence="8 9">
    <name type="scientific">Thalassotalea marina</name>
    <dbReference type="NCBI Taxonomy" id="1673741"/>
    <lineage>
        <taxon>Bacteria</taxon>
        <taxon>Pseudomonadati</taxon>
        <taxon>Pseudomonadota</taxon>
        <taxon>Gammaproteobacteria</taxon>
        <taxon>Alteromonadales</taxon>
        <taxon>Colwelliaceae</taxon>
        <taxon>Thalassotalea</taxon>
    </lineage>
</organism>
<comment type="subunit">
    <text evidence="6">Homodimer.</text>
</comment>
<keyword evidence="9" id="KW-1185">Reference proteome</keyword>
<evidence type="ECO:0000313" key="9">
    <source>
        <dbReference type="Proteomes" id="UP000623842"/>
    </source>
</evidence>
<dbReference type="EMBL" id="BNCK01000012">
    <property type="protein sequence ID" value="GHG06166.1"/>
    <property type="molecule type" value="Genomic_DNA"/>
</dbReference>
<evidence type="ECO:0000259" key="7">
    <source>
        <dbReference type="Pfam" id="PF02463"/>
    </source>
</evidence>
<sequence length="1155" mass="130983">MRLKYIKLAGFKSFVDPTKVPFEQQMTAIVGPNGCGKSNIIDAVRWVLGESSAKHLRGDAMTDVIFNGAASRKPVGQASVELMFDNMSGRLQGSLANRNEISVRRLVNRDGQNSYYLNGSKCRRRDITDIFLGTGLGPRSYGIIEQGTISRLIESKPQELRVFIEEAAGISKYKERRRDTENRIRHTKENLSRLTDIRLELGQHIEKLDGQAQAAKRYKTLKKQERQYKAELAVLRWQKHSNKVAEIQQQITALKEQLSNANLTRDADQTSIKIAKQQQDSIRQSIEKYQQEKVQLTNNIARLEQQLQFVKQQKSKLEQDKITCAEQIANAQQFLLSEQQAQVEIKQELQMLSPKVAKGEQEIAALSARLNENEQHRSQAQQKWQLVHLQQEQLKTRYQAHNEKVSTVKAQIAATEQRIKEKQVTLNQLTEKLATYQEPTAVKQLKAQFQQAEQQLAQSANLLDEKTQQLAQCQSNNTQITTQLQALTSRLAVVEQQLDQKQDWQIYQQQIIEHGNQTALQQLHEQLAVEQGWELAVEMVLADLLSAQVIPNLPEADLVATLNNMAFALVDKSTHKQPSVGTLAAKASHPDVQLPFLNHIVIADTPEQCYQLLPQLTSEQSVICPQGVWLSAQFARKGLLEKQDHKLALDTEKHQLLVDVAHLQEKHKVAQSELFQIQQSNDELKSQHNQLQANFNQLMQRLQQAQSEQQFAEQSKAQDLLAKENILQEIEQLTTQVAKWQHELAELHQQTIVESTDSDTNAIYQEVERFQQKASELSLQLHVIKEQHHHDIIQLERVKHQHGQLQQNIERYQTTIEQLSRQQAQYQSQLEQQGKPVADDEEQLQHWLARMADVDQSLVNSQTQISQHADMISKLENNQQNAQKSTSELQANISQLQIDAEANKVKANSALEPLHEIGQHITDIEKHMPVDAKEGVWQAHVIRLQQDIAQLGAINLAAIDEFDSQLSRKNFLDQQDQDLNQAISTLESAIAKIDKESRQKFKVTFDKVNQDLQTLFPKVFGGGQAYLALTDDDLLETGVSIMAQPPGKKNSTIHLLSGGEKALTALSLVFAIFRLNPAPFCMLDEVDAPLDDANVNRFCNLVREMSDSVQFIYISHNKIAMEMASHLTGVTMFEPGVSRMVSVDIDEAIAMAEVS</sequence>
<evidence type="ECO:0000256" key="3">
    <source>
        <dbReference type="ARBA" id="ARBA00022840"/>
    </source>
</evidence>
<dbReference type="GO" id="GO:0003677">
    <property type="term" value="F:DNA binding"/>
    <property type="evidence" value="ECO:0007669"/>
    <property type="project" value="UniProtKB-UniRule"/>
</dbReference>
<accession>A0A919BQD6</accession>
<comment type="domain">
    <text evidence="6">Contains large globular domains required for ATP hydrolysis at each terminus and a third globular domain forming a flexible hinge near the middle of the molecule. These domains are separated by coiled-coil structures.</text>
</comment>
<dbReference type="GO" id="GO:0006260">
    <property type="term" value="P:DNA replication"/>
    <property type="evidence" value="ECO:0007669"/>
    <property type="project" value="UniProtKB-UniRule"/>
</dbReference>
<proteinExistence type="inferred from homology"/>
<dbReference type="GO" id="GO:0005524">
    <property type="term" value="F:ATP binding"/>
    <property type="evidence" value="ECO:0007669"/>
    <property type="project" value="UniProtKB-UniRule"/>
</dbReference>
<feature type="binding site" evidence="6">
    <location>
        <begin position="32"/>
        <end position="39"/>
    </location>
    <ligand>
        <name>ATP</name>
        <dbReference type="ChEBI" id="CHEBI:30616"/>
    </ligand>
</feature>
<evidence type="ECO:0000256" key="6">
    <source>
        <dbReference type="HAMAP-Rule" id="MF_01894"/>
    </source>
</evidence>
<reference evidence="8" key="2">
    <citation type="submission" date="2020-09" db="EMBL/GenBank/DDBJ databases">
        <authorList>
            <person name="Sun Q."/>
            <person name="Kim S."/>
        </authorList>
    </citation>
    <scope>NUCLEOTIDE SEQUENCE</scope>
    <source>
        <strain evidence="8">KCTC 42731</strain>
    </source>
</reference>
<evidence type="ECO:0000256" key="1">
    <source>
        <dbReference type="ARBA" id="ARBA00022490"/>
    </source>
</evidence>
<dbReference type="CDD" id="cd03278">
    <property type="entry name" value="ABC_SMC_barmotin"/>
    <property type="match status" value="2"/>
</dbReference>
<dbReference type="GO" id="GO:0005737">
    <property type="term" value="C:cytoplasm"/>
    <property type="evidence" value="ECO:0007669"/>
    <property type="project" value="UniProtKB-SubCell"/>
</dbReference>
<evidence type="ECO:0000256" key="4">
    <source>
        <dbReference type="ARBA" id="ARBA00023054"/>
    </source>
</evidence>
<dbReference type="GO" id="GO:0030261">
    <property type="term" value="P:chromosome condensation"/>
    <property type="evidence" value="ECO:0007669"/>
    <property type="project" value="InterPro"/>
</dbReference>
<name>A0A919BQD6_9GAMM</name>